<feature type="compositionally biased region" description="Basic and acidic residues" evidence="1">
    <location>
        <begin position="51"/>
        <end position="62"/>
    </location>
</feature>
<evidence type="ECO:0000313" key="3">
    <source>
        <dbReference type="Proteomes" id="UP000729402"/>
    </source>
</evidence>
<keyword evidence="3" id="KW-1185">Reference proteome</keyword>
<dbReference type="Proteomes" id="UP000729402">
    <property type="component" value="Unassembled WGS sequence"/>
</dbReference>
<protein>
    <submittedName>
        <fullName evidence="2">Uncharacterized protein</fullName>
    </submittedName>
</protein>
<proteinExistence type="predicted"/>
<evidence type="ECO:0000256" key="1">
    <source>
        <dbReference type="SAM" id="MobiDB-lite"/>
    </source>
</evidence>
<gene>
    <name evidence="2" type="ORF">GUJ93_ZPchr0001g29291</name>
</gene>
<organism evidence="2 3">
    <name type="scientific">Zizania palustris</name>
    <name type="common">Northern wild rice</name>
    <dbReference type="NCBI Taxonomy" id="103762"/>
    <lineage>
        <taxon>Eukaryota</taxon>
        <taxon>Viridiplantae</taxon>
        <taxon>Streptophyta</taxon>
        <taxon>Embryophyta</taxon>
        <taxon>Tracheophyta</taxon>
        <taxon>Spermatophyta</taxon>
        <taxon>Magnoliopsida</taxon>
        <taxon>Liliopsida</taxon>
        <taxon>Poales</taxon>
        <taxon>Poaceae</taxon>
        <taxon>BOP clade</taxon>
        <taxon>Oryzoideae</taxon>
        <taxon>Oryzeae</taxon>
        <taxon>Zizaniinae</taxon>
        <taxon>Zizania</taxon>
    </lineage>
</organism>
<dbReference type="EMBL" id="JAAALK010000288">
    <property type="protein sequence ID" value="KAG8054219.1"/>
    <property type="molecule type" value="Genomic_DNA"/>
</dbReference>
<feature type="compositionally biased region" description="Low complexity" evidence="1">
    <location>
        <begin position="74"/>
        <end position="91"/>
    </location>
</feature>
<reference evidence="2" key="1">
    <citation type="journal article" date="2021" name="bioRxiv">
        <title>Whole Genome Assembly and Annotation of Northern Wild Rice, Zizania palustris L., Supports a Whole Genome Duplication in the Zizania Genus.</title>
        <authorList>
            <person name="Haas M."/>
            <person name="Kono T."/>
            <person name="Macchietto M."/>
            <person name="Millas R."/>
            <person name="McGilp L."/>
            <person name="Shao M."/>
            <person name="Duquette J."/>
            <person name="Hirsch C.N."/>
            <person name="Kimball J."/>
        </authorList>
    </citation>
    <scope>NUCLEOTIDE SEQUENCE</scope>
    <source>
        <tissue evidence="2">Fresh leaf tissue</tissue>
    </source>
</reference>
<feature type="compositionally biased region" description="Polar residues" evidence="1">
    <location>
        <begin position="160"/>
        <end position="175"/>
    </location>
</feature>
<evidence type="ECO:0000313" key="2">
    <source>
        <dbReference type="EMBL" id="KAG8054219.1"/>
    </source>
</evidence>
<comment type="caution">
    <text evidence="2">The sequence shown here is derived from an EMBL/GenBank/DDBJ whole genome shotgun (WGS) entry which is preliminary data.</text>
</comment>
<dbReference type="OrthoDB" id="721276at2759"/>
<name>A0A8J5SF28_ZIZPA</name>
<feature type="region of interest" description="Disordered" evidence="1">
    <location>
        <begin position="1"/>
        <end position="205"/>
    </location>
</feature>
<sequence length="228" mass="24310">MSFWKKMFGSGGSSGGSQYDARSDTSSYAGRGGDLQYEGTGGNWRSSPPMRTDEEEKPRYYDDSSDDEDDGDKNQNNRNWGSNTNNNWSGNRHNDDDRYGNRSNSSNGNNSYNYNYNDDDDDPYGNGASNGRAGSGYGDGGGIVVAGGPPFRNGRAPPQQDGSGTTPTYNITTGAVNIYGTPPPGSSPPNIDGADGANGEGRRAGGFFRPAFQAFGGYMDRRFGLDGD</sequence>
<accession>A0A8J5SF28</accession>
<feature type="compositionally biased region" description="Low complexity" evidence="1">
    <location>
        <begin position="101"/>
        <end position="116"/>
    </location>
</feature>
<reference evidence="2" key="2">
    <citation type="submission" date="2021-02" db="EMBL/GenBank/DDBJ databases">
        <authorList>
            <person name="Kimball J.A."/>
            <person name="Haas M.W."/>
            <person name="Macchietto M."/>
            <person name="Kono T."/>
            <person name="Duquette J."/>
            <person name="Shao M."/>
        </authorList>
    </citation>
    <scope>NUCLEOTIDE SEQUENCE</scope>
    <source>
        <tissue evidence="2">Fresh leaf tissue</tissue>
    </source>
</reference>
<feature type="compositionally biased region" description="Gly residues" evidence="1">
    <location>
        <begin position="133"/>
        <end position="145"/>
    </location>
</feature>
<dbReference type="AlphaFoldDB" id="A0A8J5SF28"/>